<dbReference type="Proteomes" id="UP001225316">
    <property type="component" value="Unassembled WGS sequence"/>
</dbReference>
<evidence type="ECO:0000256" key="1">
    <source>
        <dbReference type="SAM" id="SignalP"/>
    </source>
</evidence>
<feature type="chain" id="PRO_5047375178" description="FecR protein domain-containing protein" evidence="1">
    <location>
        <begin position="22"/>
        <end position="302"/>
    </location>
</feature>
<reference evidence="2 3" key="1">
    <citation type="submission" date="2023-04" db="EMBL/GenBank/DDBJ databases">
        <title>A novel bacteria isolated from coastal sediment.</title>
        <authorList>
            <person name="Liu X.-J."/>
            <person name="Du Z.-J."/>
        </authorList>
    </citation>
    <scope>NUCLEOTIDE SEQUENCE [LARGE SCALE GENOMIC DNA]</scope>
    <source>
        <strain evidence="2 3">SDUM461003</strain>
    </source>
</reference>
<sequence length="302" mass="33750">MIHFTKVLAAVLFLFASQVQAEMWVSGAVTLHEVTGQVSLKQLGAETVLLAPEQVPVSLPGLVDCEAIYGAAAYLSTSNRTHIYFQGEGSFSVERFEQIMPDLQSWETTESETGQSRMILNFRGGEIVVDNRNMIESSQCLIETPLGRLTVKNALWQMRIEFDPRSQIFDFTINCSDGRVRFTDLQGQQYTLRTGQRLAGAGARNTPSIEIGESTIRSYELIQRFKLMQDQYSESANALEPFLGHFKGVDQGMRQSAVVPNSAAVKEVRRPIIIIEYADEPELVTPFRGELKPPSAYQADLF</sequence>
<keyword evidence="1" id="KW-0732">Signal</keyword>
<feature type="signal peptide" evidence="1">
    <location>
        <begin position="1"/>
        <end position="21"/>
    </location>
</feature>
<evidence type="ECO:0000313" key="2">
    <source>
        <dbReference type="EMBL" id="MDQ8206556.1"/>
    </source>
</evidence>
<keyword evidence="3" id="KW-1185">Reference proteome</keyword>
<comment type="caution">
    <text evidence="2">The sequence shown here is derived from an EMBL/GenBank/DDBJ whole genome shotgun (WGS) entry which is preliminary data.</text>
</comment>
<organism evidence="2 3">
    <name type="scientific">Thalassobacterium maritimum</name>
    <dbReference type="NCBI Taxonomy" id="3041265"/>
    <lineage>
        <taxon>Bacteria</taxon>
        <taxon>Pseudomonadati</taxon>
        <taxon>Verrucomicrobiota</taxon>
        <taxon>Opitutia</taxon>
        <taxon>Puniceicoccales</taxon>
        <taxon>Coraliomargaritaceae</taxon>
        <taxon>Thalassobacterium</taxon>
    </lineage>
</organism>
<accession>A0ABU1AR32</accession>
<protein>
    <recommendedName>
        <fullName evidence="4">FecR protein domain-containing protein</fullName>
    </recommendedName>
</protein>
<gene>
    <name evidence="2" type="ORF">QEH52_03490</name>
</gene>
<name>A0ABU1AR32_9BACT</name>
<dbReference type="RefSeq" id="WP_308948653.1">
    <property type="nucleotide sequence ID" value="NZ_JARXHW010000005.1"/>
</dbReference>
<evidence type="ECO:0000313" key="3">
    <source>
        <dbReference type="Proteomes" id="UP001225316"/>
    </source>
</evidence>
<evidence type="ECO:0008006" key="4">
    <source>
        <dbReference type="Google" id="ProtNLM"/>
    </source>
</evidence>
<proteinExistence type="predicted"/>
<dbReference type="EMBL" id="JARXHW010000005">
    <property type="protein sequence ID" value="MDQ8206556.1"/>
    <property type="molecule type" value="Genomic_DNA"/>
</dbReference>